<protein>
    <submittedName>
        <fullName evidence="4">Serine/arginine repetitive matrix protein 1-like</fullName>
    </submittedName>
</protein>
<dbReference type="GO" id="GO:0005681">
    <property type="term" value="C:spliceosomal complex"/>
    <property type="evidence" value="ECO:0007669"/>
    <property type="project" value="TreeGrafter"/>
</dbReference>
<feature type="compositionally biased region" description="Basic and acidic residues" evidence="2">
    <location>
        <begin position="373"/>
        <end position="387"/>
    </location>
</feature>
<reference evidence="4 5" key="1">
    <citation type="journal article" date="2023" name="BMC Biol.">
        <title>The compact genome of the sponge Oopsacas minuta (Hexactinellida) is lacking key metazoan core genes.</title>
        <authorList>
            <person name="Santini S."/>
            <person name="Schenkelaars Q."/>
            <person name="Jourda C."/>
            <person name="Duchesne M."/>
            <person name="Belahbib H."/>
            <person name="Rocher C."/>
            <person name="Selva M."/>
            <person name="Riesgo A."/>
            <person name="Vervoort M."/>
            <person name="Leys S.P."/>
            <person name="Kodjabachian L."/>
            <person name="Le Bivic A."/>
            <person name="Borchiellini C."/>
            <person name="Claverie J.M."/>
            <person name="Renard E."/>
        </authorList>
    </citation>
    <scope>NUCLEOTIDE SEQUENCE [LARGE SCALE GENOMIC DNA]</scope>
    <source>
        <strain evidence="4">SPO-2</strain>
    </source>
</reference>
<dbReference type="InterPro" id="IPR052225">
    <property type="entry name" value="Ser/Arg_repetitive_matrix"/>
</dbReference>
<dbReference type="InterPro" id="IPR036483">
    <property type="entry name" value="PWI_dom_sf"/>
</dbReference>
<feature type="compositionally biased region" description="Basic and acidic residues" evidence="2">
    <location>
        <begin position="508"/>
        <end position="535"/>
    </location>
</feature>
<feature type="compositionally biased region" description="Basic and acidic residues" evidence="2">
    <location>
        <begin position="202"/>
        <end position="212"/>
    </location>
</feature>
<evidence type="ECO:0000313" key="4">
    <source>
        <dbReference type="EMBL" id="KAI6652099.1"/>
    </source>
</evidence>
<sequence length="710" mass="83270">MTDAGFFRGTSTEQDVRFSDKDKKLLKMMKFEDCLEQKVDMHKVNFEALKPWVSEQVTKILGIEDEVVIELIFSFLENDRYPNAKKLQILVTGFLQSKPARIFIGQLWDLLLSAQENPAKLPEKFIEEKKNAIRQQKKKIEMELIMRQDQRRYSPARENYYHSDRITNPPRSPIRRPDRRNRTEMSETGVHVQKSEASSTQDTEHTEGKHQTAADTQTDNTYRLETYSDRMDRDKERERERGSRGEYRDKGRSRSRSYSPNTNRRHRSRSYERERRYRRSSPHRHRHSPSYSPDSHAQHQKGRGYPRESPHRSRPHRSSEERHHHERPQEPSTHTEHHTNSPQRSHSDNQDRDTHPHSKSTEHHSSIPSVDIQTDRRHGVKTDDKYSKRGRVVTPPSSKHKKVTHARQTHTTSRREESYSSSSRSSSPVEKTSGRGENVRMREKDYSASSSVSSESESSPSPERHKHVSSKHKKVSREPGHSKRGLLTRDSTKRVSRQSKQKYRNRRSISESDRSEHTSDNFSEVEARRKEEVRAKRLKISVSSGKKQRDRDKPTSSMRSRPKVSSKKNYSEQSSASKRKHSSRRMRSRGDSNDSNNGRSRTKRRHAHASPVVKKTRHKQPPPESFSESYDSEDTSSSDSYSDYDVDKRERRRDRGTGRDKKKPRMESSEDSSESEESVKGERKRSNLEKHLREKVIQAMSKKRLKKIRN</sequence>
<feature type="compositionally biased region" description="Basic and acidic residues" evidence="2">
    <location>
        <begin position="305"/>
        <end position="365"/>
    </location>
</feature>
<evidence type="ECO:0000259" key="3">
    <source>
        <dbReference type="PROSITE" id="PS51025"/>
    </source>
</evidence>
<feature type="compositionally biased region" description="Basic residues" evidence="2">
    <location>
        <begin position="701"/>
        <end position="710"/>
    </location>
</feature>
<organism evidence="4 5">
    <name type="scientific">Oopsacas minuta</name>
    <dbReference type="NCBI Taxonomy" id="111878"/>
    <lineage>
        <taxon>Eukaryota</taxon>
        <taxon>Metazoa</taxon>
        <taxon>Porifera</taxon>
        <taxon>Hexactinellida</taxon>
        <taxon>Hexasterophora</taxon>
        <taxon>Lyssacinosida</taxon>
        <taxon>Leucopsacidae</taxon>
        <taxon>Oopsacas</taxon>
    </lineage>
</organism>
<name>A0AAV7JU63_9METZ</name>
<feature type="compositionally biased region" description="Basic residues" evidence="2">
    <location>
        <begin position="398"/>
        <end position="408"/>
    </location>
</feature>
<feature type="compositionally biased region" description="Basic residues" evidence="2">
    <location>
        <begin position="464"/>
        <end position="475"/>
    </location>
</feature>
<feature type="region of interest" description="Disordered" evidence="2">
    <location>
        <begin position="145"/>
        <end position="710"/>
    </location>
</feature>
<dbReference type="Pfam" id="PF01480">
    <property type="entry name" value="PWI"/>
    <property type="match status" value="1"/>
</dbReference>
<dbReference type="GO" id="GO:0006397">
    <property type="term" value="P:mRNA processing"/>
    <property type="evidence" value="ECO:0007669"/>
    <property type="project" value="UniProtKB-KW"/>
</dbReference>
<dbReference type="InterPro" id="IPR002483">
    <property type="entry name" value="PWI_dom"/>
</dbReference>
<feature type="compositionally biased region" description="Basic residues" evidence="2">
    <location>
        <begin position="600"/>
        <end position="620"/>
    </location>
</feature>
<proteinExistence type="predicted"/>
<evidence type="ECO:0000313" key="5">
    <source>
        <dbReference type="Proteomes" id="UP001165289"/>
    </source>
</evidence>
<dbReference type="GO" id="GO:0003723">
    <property type="term" value="F:RNA binding"/>
    <property type="evidence" value="ECO:0007669"/>
    <property type="project" value="TreeGrafter"/>
</dbReference>
<dbReference type="PANTHER" id="PTHR23148:SF0">
    <property type="entry name" value="SERINE_ARGININE REPETITIVE MATRIX PROTEIN 1"/>
    <property type="match status" value="1"/>
</dbReference>
<dbReference type="AlphaFoldDB" id="A0AAV7JU63"/>
<comment type="caution">
    <text evidence="4">The sequence shown here is derived from an EMBL/GenBank/DDBJ whole genome shotgun (WGS) entry which is preliminary data.</text>
</comment>
<feature type="domain" description="PWI" evidence="3">
    <location>
        <begin position="28"/>
        <end position="128"/>
    </location>
</feature>
<dbReference type="PANTHER" id="PTHR23148">
    <property type="entry name" value="SERINE/ARGININE REGULATED NUCLEAR MATRIX PROTEIN"/>
    <property type="match status" value="1"/>
</dbReference>
<evidence type="ECO:0000256" key="2">
    <source>
        <dbReference type="SAM" id="MobiDB-lite"/>
    </source>
</evidence>
<feature type="compositionally biased region" description="Basic residues" evidence="2">
    <location>
        <begin position="577"/>
        <end position="587"/>
    </location>
</feature>
<dbReference type="PROSITE" id="PS51025">
    <property type="entry name" value="PWI"/>
    <property type="match status" value="1"/>
</dbReference>
<dbReference type="SMART" id="SM00311">
    <property type="entry name" value="PWI"/>
    <property type="match status" value="1"/>
</dbReference>
<feature type="compositionally biased region" description="Basic residues" evidence="2">
    <location>
        <begin position="494"/>
        <end position="507"/>
    </location>
</feature>
<feature type="compositionally biased region" description="Basic and acidic residues" evidence="2">
    <location>
        <begin position="677"/>
        <end position="696"/>
    </location>
</feature>
<feature type="compositionally biased region" description="Polar residues" evidence="2">
    <location>
        <begin position="213"/>
        <end position="223"/>
    </location>
</feature>
<dbReference type="Proteomes" id="UP001165289">
    <property type="component" value="Unassembled WGS sequence"/>
</dbReference>
<dbReference type="Gene3D" id="1.20.1390.10">
    <property type="entry name" value="PWI domain"/>
    <property type="match status" value="1"/>
</dbReference>
<feature type="compositionally biased region" description="Low complexity" evidence="2">
    <location>
        <begin position="447"/>
        <end position="461"/>
    </location>
</feature>
<accession>A0AAV7JU63</accession>
<keyword evidence="5" id="KW-1185">Reference proteome</keyword>
<dbReference type="EMBL" id="JAKMXF010000300">
    <property type="protein sequence ID" value="KAI6652099.1"/>
    <property type="molecule type" value="Genomic_DNA"/>
</dbReference>
<feature type="compositionally biased region" description="Basic residues" evidence="2">
    <location>
        <begin position="276"/>
        <end position="288"/>
    </location>
</feature>
<evidence type="ECO:0000256" key="1">
    <source>
        <dbReference type="ARBA" id="ARBA00022664"/>
    </source>
</evidence>
<dbReference type="GO" id="GO:0048024">
    <property type="term" value="P:regulation of mRNA splicing, via spliceosome"/>
    <property type="evidence" value="ECO:0007669"/>
    <property type="project" value="TreeGrafter"/>
</dbReference>
<dbReference type="SUPFAM" id="SSF101233">
    <property type="entry name" value="PWI domain"/>
    <property type="match status" value="1"/>
</dbReference>
<feature type="compositionally biased region" description="Basic and acidic residues" evidence="2">
    <location>
        <begin position="226"/>
        <end position="252"/>
    </location>
</feature>
<feature type="compositionally biased region" description="Basic and acidic residues" evidence="2">
    <location>
        <begin position="432"/>
        <end position="446"/>
    </location>
</feature>
<keyword evidence="1" id="KW-0507">mRNA processing</keyword>
<feature type="compositionally biased region" description="Basic and acidic residues" evidence="2">
    <location>
        <begin position="645"/>
        <end position="659"/>
    </location>
</feature>
<gene>
    <name evidence="4" type="ORF">LOD99_4644</name>
</gene>